<evidence type="ECO:0000256" key="1">
    <source>
        <dbReference type="ARBA" id="ARBA00008812"/>
    </source>
</evidence>
<dbReference type="SMART" id="SM00867">
    <property type="entry name" value="YceI"/>
    <property type="match status" value="1"/>
</dbReference>
<feature type="domain" description="Lipid/polyisoprenoid-binding YceI-like" evidence="2">
    <location>
        <begin position="100"/>
        <end position="268"/>
    </location>
</feature>
<dbReference type="AlphaFoldDB" id="A0A239DHP1"/>
<dbReference type="Gene3D" id="2.40.128.110">
    <property type="entry name" value="Lipid/polyisoprenoid-binding, YceI-like"/>
    <property type="match status" value="1"/>
</dbReference>
<dbReference type="Gene3D" id="2.60.40.1120">
    <property type="entry name" value="Carboxypeptidase-like, regulatory domain"/>
    <property type="match status" value="1"/>
</dbReference>
<dbReference type="Pfam" id="PF04264">
    <property type="entry name" value="YceI"/>
    <property type="match status" value="1"/>
</dbReference>
<dbReference type="InterPro" id="IPR036761">
    <property type="entry name" value="TTHA0802/YceI-like_sf"/>
</dbReference>
<evidence type="ECO:0000259" key="2">
    <source>
        <dbReference type="SMART" id="SM00867"/>
    </source>
</evidence>
<dbReference type="SUPFAM" id="SSF101874">
    <property type="entry name" value="YceI-like"/>
    <property type="match status" value="1"/>
</dbReference>
<dbReference type="RefSeq" id="WP_245868199.1">
    <property type="nucleotide sequence ID" value="NZ_FZOR01000002.1"/>
</dbReference>
<dbReference type="Pfam" id="PF13620">
    <property type="entry name" value="CarboxypepD_reg"/>
    <property type="match status" value="1"/>
</dbReference>
<name>A0A239DHP1_9ACTN</name>
<organism evidence="3 4">
    <name type="scientific">Actinomadura meyerae</name>
    <dbReference type="NCBI Taxonomy" id="240840"/>
    <lineage>
        <taxon>Bacteria</taxon>
        <taxon>Bacillati</taxon>
        <taxon>Actinomycetota</taxon>
        <taxon>Actinomycetes</taxon>
        <taxon>Streptosporangiales</taxon>
        <taxon>Thermomonosporaceae</taxon>
        <taxon>Actinomadura</taxon>
    </lineage>
</organism>
<dbReference type="SUPFAM" id="SSF49478">
    <property type="entry name" value="Cna protein B-type domain"/>
    <property type="match status" value="1"/>
</dbReference>
<dbReference type="PANTHER" id="PTHR34406:SF1">
    <property type="entry name" value="PROTEIN YCEI"/>
    <property type="match status" value="1"/>
</dbReference>
<dbReference type="PANTHER" id="PTHR34406">
    <property type="entry name" value="PROTEIN YCEI"/>
    <property type="match status" value="1"/>
</dbReference>
<protein>
    <submittedName>
        <fullName evidence="3">Polyisoprenoid-binding protein YceI</fullName>
    </submittedName>
</protein>
<evidence type="ECO:0000313" key="3">
    <source>
        <dbReference type="EMBL" id="SNS31451.1"/>
    </source>
</evidence>
<comment type="similarity">
    <text evidence="1">Belongs to the UPF0312 family.</text>
</comment>
<gene>
    <name evidence="3" type="ORF">SAMN05443665_1002293</name>
</gene>
<dbReference type="Proteomes" id="UP000198318">
    <property type="component" value="Unassembled WGS sequence"/>
</dbReference>
<dbReference type="EMBL" id="FZOR01000002">
    <property type="protein sequence ID" value="SNS31451.1"/>
    <property type="molecule type" value="Genomic_DNA"/>
</dbReference>
<sequence length="277" mass="29047">MKDAERGLRGTVRTKDGWAVRHAVVTVTDLAGNQVARERTGEDGVLAAGPLPAGTYTVIVTAMGFQPAAATLIVSTSGTADIGKVVLGRAGGTELPPPGTWTIDPAHSSVGAVAQHLGLSSVRGRFAAFEGRIEIAEPVEESRVTARIEAASIDTGNKTRDDHLRSADFLSADVHPYLTYEGDGLTAAGPDRWTVHGRLTLNGITQPVDLDLTYLGSGTDPWGGVRAAFRASAELRRADFGIRFNQILEAGVAMVGESLRAELEIQAVQGEEIPAAG</sequence>
<evidence type="ECO:0000313" key="4">
    <source>
        <dbReference type="Proteomes" id="UP000198318"/>
    </source>
</evidence>
<accession>A0A239DHP1</accession>
<reference evidence="3 4" key="1">
    <citation type="submission" date="2017-06" db="EMBL/GenBank/DDBJ databases">
        <authorList>
            <person name="Kim H.J."/>
            <person name="Triplett B.A."/>
        </authorList>
    </citation>
    <scope>NUCLEOTIDE SEQUENCE [LARGE SCALE GENOMIC DNA]</scope>
    <source>
        <strain evidence="3 4">DSM 44715</strain>
    </source>
</reference>
<keyword evidence="4" id="KW-1185">Reference proteome</keyword>
<dbReference type="InterPro" id="IPR007372">
    <property type="entry name" value="Lipid/polyisoprenoid-bd_YceI"/>
</dbReference>
<proteinExistence type="inferred from homology"/>